<evidence type="ECO:0000256" key="2">
    <source>
        <dbReference type="SAM" id="Phobius"/>
    </source>
</evidence>
<evidence type="ECO:0000256" key="1">
    <source>
        <dbReference type="SAM" id="MobiDB-lite"/>
    </source>
</evidence>
<evidence type="ECO:0000313" key="3">
    <source>
        <dbReference type="EMBL" id="EFE32393.1"/>
    </source>
</evidence>
<keyword evidence="4" id="KW-1185">Reference proteome</keyword>
<dbReference type="RefSeq" id="XP_003013033.1">
    <property type="nucleotide sequence ID" value="XM_003012987.1"/>
</dbReference>
<protein>
    <submittedName>
        <fullName evidence="3">Uncharacterized protein</fullName>
    </submittedName>
</protein>
<accession>D4AWL2</accession>
<dbReference type="eggNOG" id="ENOG502RMD6">
    <property type="taxonomic scope" value="Eukaryota"/>
</dbReference>
<feature type="region of interest" description="Disordered" evidence="1">
    <location>
        <begin position="38"/>
        <end position="70"/>
    </location>
</feature>
<dbReference type="Proteomes" id="UP000008866">
    <property type="component" value="Unassembled WGS sequence"/>
</dbReference>
<comment type="caution">
    <text evidence="3">The sequence shown here is derived from an EMBL/GenBank/DDBJ whole genome shotgun (WGS) entry which is preliminary data.</text>
</comment>
<dbReference type="EMBL" id="ABSU01000015">
    <property type="protein sequence ID" value="EFE32393.1"/>
    <property type="molecule type" value="Genomic_DNA"/>
</dbReference>
<organism evidence="3 4">
    <name type="scientific">Arthroderma benhamiae (strain ATCC MYA-4681 / CBS 112371)</name>
    <name type="common">Trichophyton mentagrophytes</name>
    <dbReference type="NCBI Taxonomy" id="663331"/>
    <lineage>
        <taxon>Eukaryota</taxon>
        <taxon>Fungi</taxon>
        <taxon>Dikarya</taxon>
        <taxon>Ascomycota</taxon>
        <taxon>Pezizomycotina</taxon>
        <taxon>Eurotiomycetes</taxon>
        <taxon>Eurotiomycetidae</taxon>
        <taxon>Onygenales</taxon>
        <taxon>Arthrodermataceae</taxon>
        <taxon>Trichophyton</taxon>
    </lineage>
</organism>
<feature type="compositionally biased region" description="Basic and acidic residues" evidence="1">
    <location>
        <begin position="59"/>
        <end position="70"/>
    </location>
</feature>
<dbReference type="KEGG" id="abe:ARB_00578"/>
<feature type="transmembrane region" description="Helical" evidence="2">
    <location>
        <begin position="176"/>
        <end position="197"/>
    </location>
</feature>
<reference evidence="4" key="1">
    <citation type="journal article" date="2011" name="Genome Biol.">
        <title>Comparative and functional genomics provide insights into the pathogenicity of dermatophytic fungi.</title>
        <authorList>
            <person name="Burmester A."/>
            <person name="Shelest E."/>
            <person name="Gloeckner G."/>
            <person name="Heddergott C."/>
            <person name="Schindler S."/>
            <person name="Staib P."/>
            <person name="Heidel A."/>
            <person name="Felder M."/>
            <person name="Petzold A."/>
            <person name="Szafranski K."/>
            <person name="Feuermann M."/>
            <person name="Pedruzzi I."/>
            <person name="Priebe S."/>
            <person name="Groth M."/>
            <person name="Winkler R."/>
            <person name="Li W."/>
            <person name="Kniemeyer O."/>
            <person name="Schroeckh V."/>
            <person name="Hertweck C."/>
            <person name="Hube B."/>
            <person name="White T.C."/>
            <person name="Platzer M."/>
            <person name="Guthke R."/>
            <person name="Heitman J."/>
            <person name="Woestemeyer J."/>
            <person name="Zipfel P.F."/>
            <person name="Monod M."/>
            <person name="Brakhage A.A."/>
        </authorList>
    </citation>
    <scope>NUCLEOTIDE SEQUENCE [LARGE SCALE GENOMIC DNA]</scope>
    <source>
        <strain evidence="4">ATCC MYA-4681 / CBS 112371</strain>
    </source>
</reference>
<keyword evidence="2" id="KW-0472">Membrane</keyword>
<dbReference type="OMA" id="IFWVTAD"/>
<dbReference type="HOGENOM" id="CLU_105481_0_0_1"/>
<sequence>MSSSALLNEICITVDSRDTITMPFATPYYMPLRKLEIEDDPDKTPTQTPRRMPPVLDFKPLDDDVDGDPRPRPDIKYMIAQGKHAELRALSYALGHGHHEDYAFDNEDLDALVAWEEEEEPLAYKEYYPLPVYHEADAANEWKAEERRRRKEEKAKRKKAALESSTSTAGWLSTKALLGLSVASLSVALMLWMIFWVTADNHMLKPRSPEAQKQQQRDEAVSRLAQVAI</sequence>
<name>D4AWL2_ARTBC</name>
<gene>
    <name evidence="3" type="ORF">ARB_00578</name>
</gene>
<dbReference type="GeneID" id="9523113"/>
<proteinExistence type="predicted"/>
<evidence type="ECO:0000313" key="4">
    <source>
        <dbReference type="Proteomes" id="UP000008866"/>
    </source>
</evidence>
<keyword evidence="2" id="KW-1133">Transmembrane helix</keyword>
<dbReference type="AlphaFoldDB" id="D4AWL2"/>
<keyword evidence="2" id="KW-0812">Transmembrane</keyword>